<evidence type="ECO:0000313" key="3">
    <source>
        <dbReference type="Proteomes" id="UP000243378"/>
    </source>
</evidence>
<proteinExistence type="predicted"/>
<keyword evidence="1" id="KW-1133">Transmembrane helix</keyword>
<accession>A0A1G7RQW3</accession>
<keyword evidence="1" id="KW-0812">Transmembrane</keyword>
<organism evidence="2 3">
    <name type="scientific">Phytopseudomonas seleniipraecipitans</name>
    <dbReference type="NCBI Taxonomy" id="640205"/>
    <lineage>
        <taxon>Bacteria</taxon>
        <taxon>Pseudomonadati</taxon>
        <taxon>Pseudomonadota</taxon>
        <taxon>Gammaproteobacteria</taxon>
        <taxon>Pseudomonadales</taxon>
        <taxon>Pseudomonadaceae</taxon>
        <taxon>Phytopseudomonas</taxon>
    </lineage>
</organism>
<dbReference type="AlphaFoldDB" id="A0A1G7RQW3"/>
<reference evidence="2 3" key="1">
    <citation type="submission" date="2016-10" db="EMBL/GenBank/DDBJ databases">
        <authorList>
            <person name="de Groot N.N."/>
        </authorList>
    </citation>
    <scope>NUCLEOTIDE SEQUENCE [LARGE SCALE GENOMIC DNA]</scope>
    <source>
        <strain evidence="2 3">LMG 25475</strain>
    </source>
</reference>
<evidence type="ECO:0000313" key="2">
    <source>
        <dbReference type="EMBL" id="SDG13216.1"/>
    </source>
</evidence>
<protein>
    <submittedName>
        <fullName evidence="2">Uncharacterized protein</fullName>
    </submittedName>
</protein>
<dbReference type="Proteomes" id="UP000243378">
    <property type="component" value="Unassembled WGS sequence"/>
</dbReference>
<gene>
    <name evidence="2" type="ORF">SAMN05216381_3242</name>
</gene>
<feature type="transmembrane region" description="Helical" evidence="1">
    <location>
        <begin position="41"/>
        <end position="67"/>
    </location>
</feature>
<dbReference type="EMBL" id="FNBM01000007">
    <property type="protein sequence ID" value="SDG13216.1"/>
    <property type="molecule type" value="Genomic_DNA"/>
</dbReference>
<sequence length="117" mass="12592">MSSKQSGSSRALVRTASYWAIIVSAISVVIAAATSGDLYKVSVLVSGVSMSFASLITAVICVSLKTVPGAPSDYGRVQPTHWKEKPVQFLLCIVLFVSVAVLMLLMTLKNYKMFFPD</sequence>
<evidence type="ECO:0000256" key="1">
    <source>
        <dbReference type="SAM" id="Phobius"/>
    </source>
</evidence>
<name>A0A1G7RQW3_9GAMM</name>
<feature type="transmembrane region" description="Helical" evidence="1">
    <location>
        <begin position="87"/>
        <end position="108"/>
    </location>
</feature>
<keyword evidence="1" id="KW-0472">Membrane</keyword>
<feature type="transmembrane region" description="Helical" evidence="1">
    <location>
        <begin position="16"/>
        <end position="34"/>
    </location>
</feature>